<dbReference type="GO" id="GO:0000978">
    <property type="term" value="F:RNA polymerase II cis-regulatory region sequence-specific DNA binding"/>
    <property type="evidence" value="ECO:0007669"/>
    <property type="project" value="TreeGrafter"/>
</dbReference>
<evidence type="ECO:0000256" key="5">
    <source>
        <dbReference type="PROSITE-ProRule" id="PRU00042"/>
    </source>
</evidence>
<feature type="region of interest" description="Disordered" evidence="6">
    <location>
        <begin position="3086"/>
        <end position="3119"/>
    </location>
</feature>
<keyword evidence="1" id="KW-0479">Metal-binding</keyword>
<dbReference type="InterPro" id="IPR013087">
    <property type="entry name" value="Znf_C2H2_type"/>
</dbReference>
<dbReference type="InterPro" id="IPR050329">
    <property type="entry name" value="GLI_C2H2-zinc-finger"/>
</dbReference>
<evidence type="ECO:0000256" key="3">
    <source>
        <dbReference type="ARBA" id="ARBA00022771"/>
    </source>
</evidence>
<dbReference type="GeneID" id="36383504"/>
<evidence type="ECO:0000256" key="1">
    <source>
        <dbReference type="ARBA" id="ARBA00022723"/>
    </source>
</evidence>
<dbReference type="GO" id="GO:0045944">
    <property type="term" value="P:positive regulation of transcription by RNA polymerase II"/>
    <property type="evidence" value="ECO:0007669"/>
    <property type="project" value="TreeGrafter"/>
</dbReference>
<keyword evidence="4" id="KW-0862">Zinc</keyword>
<evidence type="ECO:0000256" key="2">
    <source>
        <dbReference type="ARBA" id="ARBA00022737"/>
    </source>
</evidence>
<dbReference type="WBParaSite" id="SRAE_X000045100.1">
    <property type="protein sequence ID" value="SRAE_X000045100.1"/>
    <property type="gene ID" value="WBGene00266010"/>
</dbReference>
<name>A0A090LU10_STRRB</name>
<dbReference type="PROSITE" id="PS50157">
    <property type="entry name" value="ZINC_FINGER_C2H2_2"/>
    <property type="match status" value="2"/>
</dbReference>
<dbReference type="STRING" id="34506.A0A090LU10"/>
<feature type="compositionally biased region" description="Basic and acidic residues" evidence="6">
    <location>
        <begin position="4057"/>
        <end position="4068"/>
    </location>
</feature>
<dbReference type="Gene3D" id="3.30.160.60">
    <property type="entry name" value="Classic Zinc Finger"/>
    <property type="match status" value="1"/>
</dbReference>
<dbReference type="PROSITE" id="PS00028">
    <property type="entry name" value="ZINC_FINGER_C2H2_1"/>
    <property type="match status" value="2"/>
</dbReference>
<keyword evidence="9" id="KW-1185">Reference proteome</keyword>
<gene>
    <name evidence="8 10 11" type="ORF">SRAE_X000045100</name>
</gene>
<dbReference type="Proteomes" id="UP000035682">
    <property type="component" value="Unplaced"/>
</dbReference>
<dbReference type="WormBase" id="SRAE_X000045100">
    <property type="protein sequence ID" value="SRP00020"/>
    <property type="gene ID" value="WBGene00266010"/>
</dbReference>
<dbReference type="PANTHER" id="PTHR19818">
    <property type="entry name" value="ZINC FINGER PROTEIN ZIC AND GLI"/>
    <property type="match status" value="1"/>
</dbReference>
<dbReference type="GO" id="GO:0000981">
    <property type="term" value="F:DNA-binding transcription factor activity, RNA polymerase II-specific"/>
    <property type="evidence" value="ECO:0007669"/>
    <property type="project" value="TreeGrafter"/>
</dbReference>
<dbReference type="GO" id="GO:0008270">
    <property type="term" value="F:zinc ion binding"/>
    <property type="evidence" value="ECO:0007669"/>
    <property type="project" value="UniProtKB-KW"/>
</dbReference>
<sequence>MDNLYPKEPPKNLVNGNNGTDFPEMNTPQMDDNNIQHESRTPSPIYANDGTILLTFPSRSKQNNHNNHQSNSSNLPQYNTSHQLNQQHFYPQMQNNVNQNINTYSNNNTYIINDVNESLSFEQNSSLQNEINESKLHENNPYISHSQHDQFFGDEIYNQQNNSNLSYNNIPSSSKTNDNNLLSSGNNFLIQENLDIIGQNNVNIDQDKISDKDLFNDIPDHPDFCEENDNISHSMNNLHMYNNNPFDEINPPEPDIIKPRNKDKNKSKTMYQMPETCNMQNLSYDIEQNQNNVLPQDNNDFGNNINQAVIIPNDSFNTSSNYDSDNLNDSIVSTHNNYNNQITEKDIHIRQVLNNKQKIIPQNNSILQQESAPQYSFQQPEQQNTESSQYYINNQNNIVDSFQNTQKNIQYPQEQHYLQKNHENFEKINNLSINQISNTENNFFQQQNLQQTNLNNVTQQYSNYVDRNNLHPEQQSNFNPINSRSLYVEINKQIQQQNLSIIRQNDQDKNFGYPTSNQFNDNNSIPNVMEKTCDRRNSIPNSRQRIDNQQNCMHNEFLGSQDRQASLPNLATGINTQQNSSSNDTKRVNNQQNSVLNEMLGINKRQNSLPNMMQRMFYKQNYIYNKTIGIQNQQNLLSNETSQIQNRRNSSPNLLLEVQKQQISQPNMIQKASNQQIPKSNMVQRVNNQQIPQSNMVQRVNNQQILQSNMVQGVNNQQFSQPNMVQRIHNQQITQQNMIQRVNNQQVPQPNMIQRTNNQQISQPNMVQGIHNQQVLPPNMVQRIHNHPIPQPNMLQSNNNQKTSVLNELLGSHSKQTSIVNESLSVYNQKNSYQINPKQNMYSNNTKYLEQSHVPSQQMNLQNFSNQKNINPSNYLITNQQNQKRNDIFNHHNTSSNIYQNSQQYYNRNDLNNYPQGQMLNNNDNSEQQLKNKINTNLQYNYKQSSNYSQQNLELVNSQKIGGINNQLYPSNNQTQSVNSNPYEYPLTRNEANMVNFSMEQRNIPLNTMNHIMNSSSINIQQNKIIENSNNSTVNNSFMTNMKTYNIVQVNYNNIINHPTSDQSKYLQNSTNLNNFPPIYRGEMPMIPHGSNIQNNQQILNNKSNDLLELNYNSINTRNIPEVSLVPEIDPPVRKKRQYTRRNPTNKNKINDETKNSEVNKTIISTGIGNINLQKEMNINETKIPKRRGRKPKVLKELEARMQAEARIQAEKQMTTTVTTNTINITANNINYNNVNIPVTHVEIPEVENLPNNEINRKQNMAHIISPVVNTFQNNVVQSNIENNTYFYTENQEQLSVNIDKSTSEQEYINNTIHSDFELIKEKKTSIITGGQDQSTVVIPAQQTVKDHMLLQTFNNEPQNIIINSNVSSTSHETFINTSYITSNINKNIDCYTEADNIIDKTISQFEKNQINEIYYSEYIDENIQINENNVEEITNTNININNINNENLTNIINESLILPTNSSIAGSSKDSNNQDLINTSEYINYKNVDRSKEISNYFASNTKENPNIYNFNNDMANSESLANQKNIYIQHSKLMKTGDLNCRKYSETNNSMSIESTTVYDFFKFNDYPQNNTLDNITNEEENFRDLNSLNIQQNIEENYNCESNYIENIDDLSNDNILEDNINNLEESFSKNETRLNLIEFTYQLIDKINVTIQIEATMDNIIHGIYVCFPNDLDNIKLKNKPNMYTLLSILIREILIDLEISNSGIILFNFNSFLQPYFNENIYEEAINDNEQHLIHTNVHFWNFDNIYKGKKLLPSYEDYGILLNVEENENQFYLTFSRYPINKNSNSDSNLKDCLKNCLLENGHQLRPHYFDSIYYDIIIGAIRNFFQNEIIEYLILCNEEGNLEEKMVHRYVNDSYNSGILGQSYLDILNKQQIPDFLVNENIDMGKNIEIYKNFKYCGLFDSINNVPSIVDFRISGNFRQYCRNICDTKLFNISLFKDNAQFNSKNFIIKMNKENNISQLLLRNNLSSTQKINIFEQLLRKNYSPNYINMLLWNLDNMNNLPNVNQLLNNNNLIINQDNFVDQEEIINLYDINELHEEDVTALIEINEPTEKIENIKKTIDIITTETCTSSFRSLDLRFKKKKKKSHRYFTWKLPNKCSQELTIYNKEVKKIKNNNLTVKPYTVRKSFVNEKDILNISNNDFNINKESNSLSISHVEKIKHYYNMDNLNIIDSNIELNNNLSDATFSSTQLARINDEYNNLSFIEVNFALHKKLDSLECSIIVPELCQVIKTSTTIHNEKISLSKEEEIINVHGVGKDVSYCKTQLDINNKQIILSKSQEEFSVLHTKKIANQHDACSLYTVQSNTELKNNLTDASISCTEIVKCSYAQEQFSFIEQNFTAYKEPEIISCFETIPETSYVIKTAGTFNDNEINLFREEANVEASKIISDKVCEKTVLNTNNSNITLLKESQKVKVLHTEEIRKQQMKDSFNIVETNVTLNNNLTEANISSTEKCRVNDDKEEFSITETNFEYNRIYDSEECSSVIPEISYVVKTSANICQKEVNLHKDEAFYKVSLIASDKVCEKAILNTNNSNITLLKESQKMKVLHTEEIRKQQMKDSLNIIETNVNLNNNLTQASISSVEKCRINDNKDEFSITETNFESNRKYDSEECFSVIPEISYVVKTSANICQKEINLHKDESSSEICVIAKDKAFEKINFNLNKSCIELVKPTNNVMTSHIEKISNICVGNSLNIKKSNYSLVKKPENLSTDISIKIPNFYSSLYYLKNYNLALHKNPCISGATCQLKISNGPVKQSFSEITTKFSFIRNEESCSIVCVLKDKVNEKLEITISENVINDLPDDDINLSLLNNGDLCSEYHYSGVDETFEIDETEELDTLYIYENPKSCKRRRIVPQVEDIFKTTNEIITSTLTLNEKYLKKEDYQCFGYFIKSFITFLNEYSVIKTISDEIKNVKRNDKKEIAKLLREIILKIQKLFPKLFKNTTIKAMKFMFYKIVKIWVSLVCSNELNDPLQNKLFEFIKNNYESNLLELYCELSDIYEFNGENIAFKVHISNNKTTEKKLNRFVKIFNKLICNEKFQYFIVLSIENENVSSTTHEIQMNNDTIDIINTNDTNETIETIEPIEPNEPNEPREANEPNESNEEATAESSIVEETNKEKVDLSEIVIIGKVEVLYDTLFSVKGIERDQSATICFLTELAKKYIGELGMNYVKMIEDIIDKEKNGQHQNIYSKCLKTKYVSTKTYFILFSVNKKQFLQYCRKIKGKKSVLQKYINTLIECGTICDKNNIDENISNNVNIEDDNSFSKIHLTKYLLEGVRGVNEERVDYLRIKLIRTEKKKCKIIIEILNSCEIVEQFLPDKPKEPSKRGRKLGSKNVRKRRIVNSLFLDLFGRFETVVKIEMSKRSLEHSGRFANEIAAKAVVMQAFSFDKSMERLYRGICLDKFSSRILAKIAQFNPLLYICSTGISVEELELFKDYNPLLCRMIEVDLSKCTYQSPNKEALYYHILQFHFKHIKKCTWKGCQINPYFKAISNFAEHAASHIKYKRFQCIICQAGYSRHADLKIHIHRNHSARYRIKCCLKRCNHYFTTVEASLKHLYTYHFPVKQWICPVYGCGRSFFDKGSANQHIKTNHCRRTRRISSLLEHCEYKNTYFGVITHSLLDHFYSKYDEEDNALFTQRHLNSYHCRDVCVHIKEKPLEVSKLAKCVLKKDLHKIAKFGYETFLEQLKKHDCFAYIIAVEDMKLRRQYELLPILNQALNIYIDSDEQELQKNDIEVYEQMVIELNKPDCLLKIITLESNQRRFEIPEQIPKDVPELLKDFILNKSYICPNYLKRVQDAYISFVKKNENNPEPMQFKNTVPRYVDYKIPVEVSNVLRIDDSLELIKDKEILTNEDKTELERQFWKRLLEGSLSITSLSYFKKGFLSLSDEAIETTKTLYSTACSKFIAEIKQNSGFSEEAEEFFLEQFKRIERECAPIEREATMYANFKNVLKEIDETITEDNVCINKVAFSRNKIFPELDFLSSFETFKEVTSNMVSIDLEMPPNKRRVKKNVCEGEGFLIEDFKIDDVDTSNIVEYDSDSDSDTTSDNGEENKDKEGEKSMNTHIIDDSIFNIDLPSNIDIDESDNDKDIYDESGVYSHLGYNVQLMIRAKMSGIYGVHISEEKNSLFQKKALKHMVGPFCCNDIIMPEQYKYETYDNKGRLAYIEKQKRIELVDTSVSIPILNDLIILSDEVAKKLNQTNVCLKAHVSPNDRRKVKLRNKEGLVIIVELNQLDYFRCRVVDPIDNTLFKMTRNGIKTMTTVKPKITAMYGVQNWEVIGGNEE</sequence>
<organism evidence="8">
    <name type="scientific">Strongyloides ratti</name>
    <name type="common">Parasitic roundworm</name>
    <dbReference type="NCBI Taxonomy" id="34506"/>
    <lineage>
        <taxon>Eukaryota</taxon>
        <taxon>Metazoa</taxon>
        <taxon>Ecdysozoa</taxon>
        <taxon>Nematoda</taxon>
        <taxon>Chromadorea</taxon>
        <taxon>Rhabditida</taxon>
        <taxon>Tylenchina</taxon>
        <taxon>Panagrolaimomorpha</taxon>
        <taxon>Strongyloidoidea</taxon>
        <taxon>Strongyloididae</taxon>
        <taxon>Strongyloides</taxon>
    </lineage>
</organism>
<dbReference type="PANTHER" id="PTHR19818:SF150">
    <property type="entry name" value="C2H2-TYPE DOMAIN-CONTAINING PROTEIN-RELATED"/>
    <property type="match status" value="1"/>
</dbReference>
<accession>A0A090LU10</accession>
<feature type="region of interest" description="Disordered" evidence="6">
    <location>
        <begin position="4041"/>
        <end position="4068"/>
    </location>
</feature>
<evidence type="ECO:0000313" key="8">
    <source>
        <dbReference type="EMBL" id="CEF71124.1"/>
    </source>
</evidence>
<dbReference type="EMBL" id="LN609530">
    <property type="protein sequence ID" value="CEF71124.1"/>
    <property type="molecule type" value="Genomic_DNA"/>
</dbReference>
<reference evidence="10" key="2">
    <citation type="submission" date="2020-12" db="UniProtKB">
        <authorList>
            <consortium name="WormBaseParasite"/>
        </authorList>
    </citation>
    <scope>IDENTIFICATION</scope>
</reference>
<keyword evidence="2" id="KW-0677">Repeat</keyword>
<evidence type="ECO:0000259" key="7">
    <source>
        <dbReference type="PROSITE" id="PS50157"/>
    </source>
</evidence>
<reference evidence="8 9" key="1">
    <citation type="submission" date="2014-09" db="EMBL/GenBank/DDBJ databases">
        <authorList>
            <person name="Martin A.A."/>
        </authorList>
    </citation>
    <scope>NUCLEOTIDE SEQUENCE</scope>
    <source>
        <strain evidence="9">ED321</strain>
        <strain evidence="8">ED321 Heterogonic</strain>
    </source>
</reference>
<protein>
    <submittedName>
        <fullName evidence="8 10">Zinc finger protein GLIS2</fullName>
    </submittedName>
</protein>
<feature type="compositionally biased region" description="Low complexity" evidence="6">
    <location>
        <begin position="63"/>
        <end position="74"/>
    </location>
</feature>
<keyword evidence="3 5" id="KW-0863">Zinc-finger</keyword>
<feature type="compositionally biased region" description="Polar residues" evidence="6">
    <location>
        <begin position="14"/>
        <end position="33"/>
    </location>
</feature>
<dbReference type="OrthoDB" id="654211at2759"/>
<evidence type="ECO:0000313" key="10">
    <source>
        <dbReference type="WBParaSite" id="SRAE_X000045100.1"/>
    </source>
</evidence>
<dbReference type="CTD" id="36383504"/>
<proteinExistence type="predicted"/>
<feature type="domain" description="C2H2-type" evidence="7">
    <location>
        <begin position="3513"/>
        <end position="3541"/>
    </location>
</feature>
<dbReference type="GO" id="GO:0005634">
    <property type="term" value="C:nucleus"/>
    <property type="evidence" value="ECO:0007669"/>
    <property type="project" value="UniProtKB-ARBA"/>
</dbReference>
<evidence type="ECO:0000256" key="6">
    <source>
        <dbReference type="SAM" id="MobiDB-lite"/>
    </source>
</evidence>
<evidence type="ECO:0000313" key="11">
    <source>
        <dbReference type="WormBase" id="SRAE_X000045100"/>
    </source>
</evidence>
<dbReference type="RefSeq" id="XP_024510320.1">
    <property type="nucleotide sequence ID" value="XM_024644797.1"/>
</dbReference>
<evidence type="ECO:0000313" key="9">
    <source>
        <dbReference type="Proteomes" id="UP000035682"/>
    </source>
</evidence>
<feature type="region of interest" description="Disordered" evidence="6">
    <location>
        <begin position="1"/>
        <end position="79"/>
    </location>
</feature>
<dbReference type="SMART" id="SM00355">
    <property type="entry name" value="ZnF_C2H2"/>
    <property type="match status" value="5"/>
</dbReference>
<dbReference type="GO" id="GO:0000122">
    <property type="term" value="P:negative regulation of transcription by RNA polymerase II"/>
    <property type="evidence" value="ECO:0007669"/>
    <property type="project" value="TreeGrafter"/>
</dbReference>
<feature type="region of interest" description="Disordered" evidence="6">
    <location>
        <begin position="1138"/>
        <end position="1157"/>
    </location>
</feature>
<feature type="domain" description="C2H2-type" evidence="7">
    <location>
        <begin position="3573"/>
        <end position="3603"/>
    </location>
</feature>
<evidence type="ECO:0000256" key="4">
    <source>
        <dbReference type="ARBA" id="ARBA00022833"/>
    </source>
</evidence>